<evidence type="ECO:0000256" key="1">
    <source>
        <dbReference type="SAM" id="MobiDB-lite"/>
    </source>
</evidence>
<gene>
    <name evidence="2" type="ORF">SK128_011535</name>
</gene>
<dbReference type="EMBL" id="JAXCGZ010022960">
    <property type="protein sequence ID" value="KAK7020189.1"/>
    <property type="molecule type" value="Genomic_DNA"/>
</dbReference>
<feature type="compositionally biased region" description="Polar residues" evidence="1">
    <location>
        <begin position="110"/>
        <end position="120"/>
    </location>
</feature>
<feature type="region of interest" description="Disordered" evidence="1">
    <location>
        <begin position="135"/>
        <end position="273"/>
    </location>
</feature>
<proteinExistence type="predicted"/>
<sequence>MNEQAVCEPYVSSSVNESEETLYLSQEYKGYSSYHMEPTTVYSEEVLPNRETKVLPGEVSSCNYHCSYADQDTWQQEYQEVPLHGREQRDIKPNIIIKEEETDPYEKGQLTPSQPPQHQQSRLEGHEDLRTGVIRCVDSSMPPPDGVCYDPRSRRPLNKGFARPKERMRGSGDIFKVSGNKNKEMHQTHNPLPPPPPPPPLPRADRNSPPDLAHHSNTGSDSSSPSPSSVPSPNGCGRQKSTGKKERKKEDAEDVSSSIPDLDIQDIYSDYKK</sequence>
<feature type="compositionally biased region" description="Basic and acidic residues" evidence="1">
    <location>
        <begin position="203"/>
        <end position="214"/>
    </location>
</feature>
<dbReference type="Proteomes" id="UP001381693">
    <property type="component" value="Unassembled WGS sequence"/>
</dbReference>
<evidence type="ECO:0000313" key="2">
    <source>
        <dbReference type="EMBL" id="KAK7020189.1"/>
    </source>
</evidence>
<dbReference type="AlphaFoldDB" id="A0AAN8WIZ9"/>
<name>A0AAN8WIZ9_HALRR</name>
<evidence type="ECO:0000313" key="3">
    <source>
        <dbReference type="Proteomes" id="UP001381693"/>
    </source>
</evidence>
<feature type="region of interest" description="Disordered" evidence="1">
    <location>
        <begin position="101"/>
        <end position="123"/>
    </location>
</feature>
<comment type="caution">
    <text evidence="2">The sequence shown here is derived from an EMBL/GenBank/DDBJ whole genome shotgun (WGS) entry which is preliminary data.</text>
</comment>
<feature type="compositionally biased region" description="Pro residues" evidence="1">
    <location>
        <begin position="191"/>
        <end position="202"/>
    </location>
</feature>
<feature type="compositionally biased region" description="Low complexity" evidence="1">
    <location>
        <begin position="220"/>
        <end position="233"/>
    </location>
</feature>
<keyword evidence="3" id="KW-1185">Reference proteome</keyword>
<organism evidence="2 3">
    <name type="scientific">Halocaridina rubra</name>
    <name type="common">Hawaiian red shrimp</name>
    <dbReference type="NCBI Taxonomy" id="373956"/>
    <lineage>
        <taxon>Eukaryota</taxon>
        <taxon>Metazoa</taxon>
        <taxon>Ecdysozoa</taxon>
        <taxon>Arthropoda</taxon>
        <taxon>Crustacea</taxon>
        <taxon>Multicrustacea</taxon>
        <taxon>Malacostraca</taxon>
        <taxon>Eumalacostraca</taxon>
        <taxon>Eucarida</taxon>
        <taxon>Decapoda</taxon>
        <taxon>Pleocyemata</taxon>
        <taxon>Caridea</taxon>
        <taxon>Atyoidea</taxon>
        <taxon>Atyidae</taxon>
        <taxon>Halocaridina</taxon>
    </lineage>
</organism>
<protein>
    <submittedName>
        <fullName evidence="2">Uncharacterized protein</fullName>
    </submittedName>
</protein>
<reference evidence="2 3" key="1">
    <citation type="submission" date="2023-11" db="EMBL/GenBank/DDBJ databases">
        <title>Halocaridina rubra genome assembly.</title>
        <authorList>
            <person name="Smith C."/>
        </authorList>
    </citation>
    <scope>NUCLEOTIDE SEQUENCE [LARGE SCALE GENOMIC DNA]</scope>
    <source>
        <strain evidence="2">EP-1</strain>
        <tissue evidence="2">Whole</tissue>
    </source>
</reference>
<accession>A0AAN8WIZ9</accession>